<comment type="caution">
    <text evidence="1">The sequence shown here is derived from an EMBL/GenBank/DDBJ whole genome shotgun (WGS) entry which is preliminary data.</text>
</comment>
<evidence type="ECO:0000313" key="2">
    <source>
        <dbReference type="Proteomes" id="UP000789901"/>
    </source>
</evidence>
<dbReference type="EMBL" id="CAJVQB010023484">
    <property type="protein sequence ID" value="CAG8802008.1"/>
    <property type="molecule type" value="Genomic_DNA"/>
</dbReference>
<evidence type="ECO:0000313" key="1">
    <source>
        <dbReference type="EMBL" id="CAG8802008.1"/>
    </source>
</evidence>
<sequence length="74" mass="9032">ENIYDTVEKWFEDKEIMRQFETADEYRPQLVEQIHPKEMFTSKLINVREISKRLSEMTIVPSKSMEYINIQDDF</sequence>
<accession>A0ABN7VVS1</accession>
<feature type="non-terminal residue" evidence="1">
    <location>
        <position position="1"/>
    </location>
</feature>
<reference evidence="1 2" key="1">
    <citation type="submission" date="2021-06" db="EMBL/GenBank/DDBJ databases">
        <authorList>
            <person name="Kallberg Y."/>
            <person name="Tangrot J."/>
            <person name="Rosling A."/>
        </authorList>
    </citation>
    <scope>NUCLEOTIDE SEQUENCE [LARGE SCALE GENOMIC DNA]</scope>
    <source>
        <strain evidence="1 2">120-4 pot B 10/14</strain>
    </source>
</reference>
<proteinExistence type="predicted"/>
<dbReference type="Proteomes" id="UP000789901">
    <property type="component" value="Unassembled WGS sequence"/>
</dbReference>
<protein>
    <submittedName>
        <fullName evidence="1">45250_t:CDS:1</fullName>
    </submittedName>
</protein>
<keyword evidence="2" id="KW-1185">Reference proteome</keyword>
<organism evidence="1 2">
    <name type="scientific">Gigaspora margarita</name>
    <dbReference type="NCBI Taxonomy" id="4874"/>
    <lineage>
        <taxon>Eukaryota</taxon>
        <taxon>Fungi</taxon>
        <taxon>Fungi incertae sedis</taxon>
        <taxon>Mucoromycota</taxon>
        <taxon>Glomeromycotina</taxon>
        <taxon>Glomeromycetes</taxon>
        <taxon>Diversisporales</taxon>
        <taxon>Gigasporaceae</taxon>
        <taxon>Gigaspora</taxon>
    </lineage>
</organism>
<name>A0ABN7VVS1_GIGMA</name>
<gene>
    <name evidence="1" type="ORF">GMARGA_LOCUS23323</name>
</gene>